<comment type="subunit">
    <text evidence="3">Tetramer of two alpha and two beta chains.</text>
</comment>
<evidence type="ECO:0000256" key="6">
    <source>
        <dbReference type="ARBA" id="ARBA00022822"/>
    </source>
</evidence>
<keyword evidence="5" id="KW-0028">Amino-acid biosynthesis</keyword>
<dbReference type="Pfam" id="PF00290">
    <property type="entry name" value="Trp_syntA"/>
    <property type="match status" value="1"/>
</dbReference>
<dbReference type="InterPro" id="IPR011060">
    <property type="entry name" value="RibuloseP-bd_barrel"/>
</dbReference>
<evidence type="ECO:0000313" key="10">
    <source>
        <dbReference type="EMBL" id="HEM67095.1"/>
    </source>
</evidence>
<evidence type="ECO:0000256" key="9">
    <source>
        <dbReference type="ARBA" id="ARBA00049047"/>
    </source>
</evidence>
<keyword evidence="6" id="KW-0822">Tryptophan biosynthesis</keyword>
<evidence type="ECO:0000256" key="1">
    <source>
        <dbReference type="ARBA" id="ARBA00003365"/>
    </source>
</evidence>
<dbReference type="UniPathway" id="UPA00035">
    <property type="reaction ID" value="UER00044"/>
</dbReference>
<comment type="pathway">
    <text evidence="2">Amino-acid biosynthesis; L-tryptophan biosynthesis; L-tryptophan from chorismate: step 5/5.</text>
</comment>
<keyword evidence="7" id="KW-0057">Aromatic amino acid biosynthesis</keyword>
<reference evidence="10" key="1">
    <citation type="journal article" date="2020" name="mSystems">
        <title>Genome- and Community-Level Interaction Insights into Carbon Utilization and Element Cycling Functions of Hydrothermarchaeota in Hydrothermal Sediment.</title>
        <authorList>
            <person name="Zhou Z."/>
            <person name="Liu Y."/>
            <person name="Xu W."/>
            <person name="Pan J."/>
            <person name="Luo Z.H."/>
            <person name="Li M."/>
        </authorList>
    </citation>
    <scope>NUCLEOTIDE SEQUENCE [LARGE SCALE GENOMIC DNA]</scope>
    <source>
        <strain evidence="10">SpSt-125</strain>
    </source>
</reference>
<protein>
    <recommendedName>
        <fullName evidence="4">tryptophan synthase</fullName>
        <ecNumber evidence="4">4.2.1.20</ecNumber>
    </recommendedName>
</protein>
<evidence type="ECO:0000256" key="2">
    <source>
        <dbReference type="ARBA" id="ARBA00004733"/>
    </source>
</evidence>
<evidence type="ECO:0000256" key="3">
    <source>
        <dbReference type="ARBA" id="ARBA00011270"/>
    </source>
</evidence>
<dbReference type="NCBIfam" id="NF009621">
    <property type="entry name" value="PRK13125.1"/>
    <property type="match status" value="1"/>
</dbReference>
<evidence type="ECO:0000256" key="5">
    <source>
        <dbReference type="ARBA" id="ARBA00022605"/>
    </source>
</evidence>
<evidence type="ECO:0000256" key="4">
    <source>
        <dbReference type="ARBA" id="ARBA00012043"/>
    </source>
</evidence>
<dbReference type="GO" id="GO:0005829">
    <property type="term" value="C:cytosol"/>
    <property type="evidence" value="ECO:0007669"/>
    <property type="project" value="TreeGrafter"/>
</dbReference>
<dbReference type="PANTHER" id="PTHR43406:SF1">
    <property type="entry name" value="TRYPTOPHAN SYNTHASE ALPHA CHAIN, CHLOROPLASTIC"/>
    <property type="match status" value="1"/>
</dbReference>
<organism evidence="10">
    <name type="scientific">Ignisphaera aggregans</name>
    <dbReference type="NCBI Taxonomy" id="334771"/>
    <lineage>
        <taxon>Archaea</taxon>
        <taxon>Thermoproteota</taxon>
        <taxon>Thermoprotei</taxon>
        <taxon>Desulfurococcales</taxon>
        <taxon>Desulfurococcaceae</taxon>
        <taxon>Ignisphaera</taxon>
    </lineage>
</organism>
<dbReference type="InterPro" id="IPR002028">
    <property type="entry name" value="Trp_synthase_suA"/>
</dbReference>
<keyword evidence="8 10" id="KW-0456">Lyase</keyword>
<proteinExistence type="predicted"/>
<dbReference type="GO" id="GO:0004834">
    <property type="term" value="F:tryptophan synthase activity"/>
    <property type="evidence" value="ECO:0007669"/>
    <property type="project" value="UniProtKB-EC"/>
</dbReference>
<evidence type="ECO:0000256" key="8">
    <source>
        <dbReference type="ARBA" id="ARBA00023239"/>
    </source>
</evidence>
<gene>
    <name evidence="10" type="ORF">ENO26_05965</name>
</gene>
<dbReference type="EMBL" id="DSEU01000040">
    <property type="protein sequence ID" value="HEM67095.1"/>
    <property type="molecule type" value="Genomic_DNA"/>
</dbReference>
<comment type="caution">
    <text evidence="10">The sequence shown here is derived from an EMBL/GenBank/DDBJ whole genome shotgun (WGS) entry which is preliminary data.</text>
</comment>
<name>A0A7J2U3W9_9CREN</name>
<dbReference type="PANTHER" id="PTHR43406">
    <property type="entry name" value="TRYPTOPHAN SYNTHASE, ALPHA CHAIN"/>
    <property type="match status" value="1"/>
</dbReference>
<dbReference type="CDD" id="cd04724">
    <property type="entry name" value="Tryptophan_synthase_alpha"/>
    <property type="match status" value="1"/>
</dbReference>
<dbReference type="Gene3D" id="3.20.20.70">
    <property type="entry name" value="Aldolase class I"/>
    <property type="match status" value="1"/>
</dbReference>
<dbReference type="InterPro" id="IPR013785">
    <property type="entry name" value="Aldolase_TIM"/>
</dbReference>
<dbReference type="SUPFAM" id="SSF51366">
    <property type="entry name" value="Ribulose-phoshate binding barrel"/>
    <property type="match status" value="1"/>
</dbReference>
<dbReference type="EC" id="4.2.1.20" evidence="4"/>
<dbReference type="AlphaFoldDB" id="A0A7J2U3W9"/>
<comment type="function">
    <text evidence="1">The alpha subunit is responsible for the aldol cleavage of indoleglycerol phosphate to indole and glyceraldehyde 3-phosphate.</text>
</comment>
<sequence length="240" mass="26669">MKLLTAYFTLGYPSPSMFTKLLKAAEDSGVDIVELGIPPRFAKYDGPLIRRSYEHVSRLGMDHWQLLKEARRSISIPIVVLTYLEEWVKNFTSFVNKVHEIGVDSILLPDLLIDYVDVFEEYFENAKRVGLTLFTSPSMPDKLIMRVSSLSKLFLYYGIRPTTGVPIPVDPTTLVRRIRSLVKNKLIVGFGLSLNDIADVLKAGADGIAVGSVLIQAINDGGVESVTKLLKELRGVIDGV</sequence>
<comment type="catalytic activity">
    <reaction evidence="9">
        <text>(1S,2R)-1-C-(indol-3-yl)glycerol 3-phosphate + L-serine = D-glyceraldehyde 3-phosphate + L-tryptophan + H2O</text>
        <dbReference type="Rhea" id="RHEA:10532"/>
        <dbReference type="ChEBI" id="CHEBI:15377"/>
        <dbReference type="ChEBI" id="CHEBI:33384"/>
        <dbReference type="ChEBI" id="CHEBI:57912"/>
        <dbReference type="ChEBI" id="CHEBI:58866"/>
        <dbReference type="ChEBI" id="CHEBI:59776"/>
        <dbReference type="EC" id="4.2.1.20"/>
    </reaction>
</comment>
<evidence type="ECO:0000256" key="7">
    <source>
        <dbReference type="ARBA" id="ARBA00023141"/>
    </source>
</evidence>
<accession>A0A7J2U3W9</accession>